<evidence type="ECO:0000313" key="9">
    <source>
        <dbReference type="EMBL" id="OXS39143.1"/>
    </source>
</evidence>
<dbReference type="InterPro" id="IPR036890">
    <property type="entry name" value="HATPase_C_sf"/>
</dbReference>
<accession>A0A231PWI0</accession>
<feature type="transmembrane region" description="Helical" evidence="6">
    <location>
        <begin position="128"/>
        <end position="147"/>
    </location>
</feature>
<protein>
    <recommendedName>
        <fullName evidence="2">histidine kinase</fullName>
        <ecNumber evidence="2">2.7.13.3</ecNumber>
    </recommendedName>
</protein>
<dbReference type="GO" id="GO:0016020">
    <property type="term" value="C:membrane"/>
    <property type="evidence" value="ECO:0007669"/>
    <property type="project" value="InterPro"/>
</dbReference>
<dbReference type="CDD" id="cd16917">
    <property type="entry name" value="HATPase_UhpB-NarQ-NarX-like"/>
    <property type="match status" value="1"/>
</dbReference>
<feature type="transmembrane region" description="Helical" evidence="6">
    <location>
        <begin position="12"/>
        <end position="30"/>
    </location>
</feature>
<evidence type="ECO:0000256" key="1">
    <source>
        <dbReference type="ARBA" id="ARBA00000085"/>
    </source>
</evidence>
<keyword evidence="6" id="KW-0812">Transmembrane</keyword>
<dbReference type="PANTHER" id="PTHR24421">
    <property type="entry name" value="NITRATE/NITRITE SENSOR PROTEIN NARX-RELATED"/>
    <property type="match status" value="1"/>
</dbReference>
<dbReference type="Pfam" id="PF02518">
    <property type="entry name" value="HATPase_c"/>
    <property type="match status" value="1"/>
</dbReference>
<feature type="transmembrane region" description="Helical" evidence="6">
    <location>
        <begin position="102"/>
        <end position="122"/>
    </location>
</feature>
<organism evidence="9 10">
    <name type="scientific">Ligilactobacillus agilis</name>
    <dbReference type="NCBI Taxonomy" id="1601"/>
    <lineage>
        <taxon>Bacteria</taxon>
        <taxon>Bacillati</taxon>
        <taxon>Bacillota</taxon>
        <taxon>Bacilli</taxon>
        <taxon>Lactobacillales</taxon>
        <taxon>Lactobacillaceae</taxon>
        <taxon>Ligilactobacillus</taxon>
    </lineage>
</organism>
<feature type="domain" description="Signal transduction histidine kinase subgroup 3 dimerisation and phosphoacceptor" evidence="8">
    <location>
        <begin position="173"/>
        <end position="238"/>
    </location>
</feature>
<dbReference type="Gene3D" id="1.20.5.1930">
    <property type="match status" value="1"/>
</dbReference>
<evidence type="ECO:0000256" key="4">
    <source>
        <dbReference type="ARBA" id="ARBA00022777"/>
    </source>
</evidence>
<reference evidence="9 10" key="1">
    <citation type="submission" date="2016-03" db="EMBL/GenBank/DDBJ databases">
        <title>Sequencing of Lactobacillus Species from Commercial Turkeys.</title>
        <authorList>
            <person name="Johnson T.J."/>
            <person name="Youmans B.P."/>
            <person name="Case K.A."/>
        </authorList>
    </citation>
    <scope>NUCLEOTIDE SEQUENCE [LARGE SCALE GENOMIC DNA]</scope>
    <source>
        <strain evidence="9 10">UMNLA1</strain>
    </source>
</reference>
<feature type="domain" description="Histidine kinase/HSP90-like ATPase" evidence="7">
    <location>
        <begin position="278"/>
        <end position="361"/>
    </location>
</feature>
<dbReference type="EMBL" id="LUGO01000064">
    <property type="protein sequence ID" value="OXS39143.1"/>
    <property type="molecule type" value="Genomic_DNA"/>
</dbReference>
<keyword evidence="3" id="KW-0808">Transferase</keyword>
<evidence type="ECO:0000256" key="3">
    <source>
        <dbReference type="ARBA" id="ARBA00022679"/>
    </source>
</evidence>
<evidence type="ECO:0000256" key="2">
    <source>
        <dbReference type="ARBA" id="ARBA00012438"/>
    </source>
</evidence>
<gene>
    <name evidence="9" type="ORF">AYP69_07835</name>
</gene>
<dbReference type="Gene3D" id="3.30.565.10">
    <property type="entry name" value="Histidine kinase-like ATPase, C-terminal domain"/>
    <property type="match status" value="1"/>
</dbReference>
<dbReference type="GO" id="GO:0000155">
    <property type="term" value="F:phosphorelay sensor kinase activity"/>
    <property type="evidence" value="ECO:0007669"/>
    <property type="project" value="InterPro"/>
</dbReference>
<keyword evidence="6" id="KW-1133">Transmembrane helix</keyword>
<evidence type="ECO:0000256" key="6">
    <source>
        <dbReference type="SAM" id="Phobius"/>
    </source>
</evidence>
<dbReference type="GO" id="GO:0046983">
    <property type="term" value="F:protein dimerization activity"/>
    <property type="evidence" value="ECO:0007669"/>
    <property type="project" value="InterPro"/>
</dbReference>
<dbReference type="AlphaFoldDB" id="A0A231PWI0"/>
<dbReference type="Proteomes" id="UP000215261">
    <property type="component" value="Unassembled WGS sequence"/>
</dbReference>
<name>A0A231PWI0_9LACO</name>
<comment type="catalytic activity">
    <reaction evidence="1">
        <text>ATP + protein L-histidine = ADP + protein N-phospho-L-histidine.</text>
        <dbReference type="EC" id="2.7.13.3"/>
    </reaction>
</comment>
<evidence type="ECO:0000259" key="8">
    <source>
        <dbReference type="Pfam" id="PF07730"/>
    </source>
</evidence>
<evidence type="ECO:0000313" key="10">
    <source>
        <dbReference type="Proteomes" id="UP000215261"/>
    </source>
</evidence>
<feature type="transmembrane region" description="Helical" evidence="6">
    <location>
        <begin position="37"/>
        <end position="58"/>
    </location>
</feature>
<comment type="caution">
    <text evidence="9">The sequence shown here is derived from an EMBL/GenBank/DDBJ whole genome shotgun (WGS) entry which is preliminary data.</text>
</comment>
<keyword evidence="5" id="KW-0902">Two-component regulatory system</keyword>
<dbReference type="PANTHER" id="PTHR24421:SF63">
    <property type="entry name" value="SENSOR HISTIDINE KINASE DESK"/>
    <property type="match status" value="1"/>
</dbReference>
<keyword evidence="4" id="KW-0418">Kinase</keyword>
<sequence length="362" mass="40940">MFRTILKKLTPINFYWLIFLMPILSVGSQLPPGVQVIFWLFIIVWLATYFIIYLSRGWLTLSAIWLQLGLDAIFSIWLGYPYLFIFTGFFIGSERLEKKSRLSLVGGYYLLAVGLYIGAMLTLKGGDLYEALINGLFIILSLPVAYYSSERWRRHIQIVQDNERLTYIVKKAERERIAQELHDNLGQSFSVLALKAELAKKLLVKDPTLASQQLDDIAKTARADLDLVREIVAGLRKDLLVQTLAQESINLKLVRIGLKTEGEKIALNWPEDIQELSAQVIKEVTTNCIRHSGARYLTIIFSQDDANYYLKASDDGQGFKAKPFKETYGLSGIQKRVASFGGEVSFQNQSGAVIELSLPKKG</sequence>
<dbReference type="RefSeq" id="WP_089144928.1">
    <property type="nucleotide sequence ID" value="NZ_LUGD01000106.1"/>
</dbReference>
<dbReference type="EC" id="2.7.13.3" evidence="2"/>
<evidence type="ECO:0000256" key="5">
    <source>
        <dbReference type="ARBA" id="ARBA00023012"/>
    </source>
</evidence>
<keyword evidence="6" id="KW-0472">Membrane</keyword>
<dbReference type="Pfam" id="PF07730">
    <property type="entry name" value="HisKA_3"/>
    <property type="match status" value="1"/>
</dbReference>
<feature type="transmembrane region" description="Helical" evidence="6">
    <location>
        <begin position="64"/>
        <end position="90"/>
    </location>
</feature>
<proteinExistence type="predicted"/>
<dbReference type="InterPro" id="IPR011712">
    <property type="entry name" value="Sig_transdc_His_kin_sub3_dim/P"/>
</dbReference>
<dbReference type="InterPro" id="IPR003594">
    <property type="entry name" value="HATPase_dom"/>
</dbReference>
<dbReference type="SUPFAM" id="SSF55874">
    <property type="entry name" value="ATPase domain of HSP90 chaperone/DNA topoisomerase II/histidine kinase"/>
    <property type="match status" value="1"/>
</dbReference>
<evidence type="ECO:0000259" key="7">
    <source>
        <dbReference type="Pfam" id="PF02518"/>
    </source>
</evidence>
<dbReference type="InterPro" id="IPR050482">
    <property type="entry name" value="Sensor_HK_TwoCompSys"/>
</dbReference>